<evidence type="ECO:0000256" key="9">
    <source>
        <dbReference type="ARBA" id="ARBA00023125"/>
    </source>
</evidence>
<comment type="similarity">
    <text evidence="2 10">Belongs to the beta sliding clamp family.</text>
</comment>
<comment type="caution">
    <text evidence="14">The sequence shown here is derived from an EMBL/GenBank/DDBJ whole genome shotgun (WGS) entry which is preliminary data.</text>
</comment>
<evidence type="ECO:0000256" key="10">
    <source>
        <dbReference type="PIRNR" id="PIRNR000804"/>
    </source>
</evidence>
<dbReference type="SUPFAM" id="SSF55979">
    <property type="entry name" value="DNA clamp"/>
    <property type="match status" value="3"/>
</dbReference>
<keyword evidence="8 10" id="KW-0239">DNA-directed DNA polymerase</keyword>
<protein>
    <recommendedName>
        <fullName evidence="3 10">Beta sliding clamp</fullName>
    </recommendedName>
</protein>
<dbReference type="Proteomes" id="UP000605253">
    <property type="component" value="Unassembled WGS sequence"/>
</dbReference>
<dbReference type="PANTHER" id="PTHR30478">
    <property type="entry name" value="DNA POLYMERASE III SUBUNIT BETA"/>
    <property type="match status" value="1"/>
</dbReference>
<dbReference type="GO" id="GO:0008408">
    <property type="term" value="F:3'-5' exonuclease activity"/>
    <property type="evidence" value="ECO:0007669"/>
    <property type="project" value="InterPro"/>
</dbReference>
<comment type="subcellular location">
    <subcellularLocation>
        <location evidence="1 10">Cytoplasm</location>
    </subcellularLocation>
</comment>
<evidence type="ECO:0000259" key="13">
    <source>
        <dbReference type="Pfam" id="PF02768"/>
    </source>
</evidence>
<dbReference type="EMBL" id="BMEO01000002">
    <property type="protein sequence ID" value="GGF88952.1"/>
    <property type="molecule type" value="Genomic_DNA"/>
</dbReference>
<evidence type="ECO:0000256" key="8">
    <source>
        <dbReference type="ARBA" id="ARBA00022932"/>
    </source>
</evidence>
<dbReference type="Pfam" id="PF02768">
    <property type="entry name" value="DNA_pol3_beta_3"/>
    <property type="match status" value="1"/>
</dbReference>
<evidence type="ECO:0000259" key="11">
    <source>
        <dbReference type="Pfam" id="PF00712"/>
    </source>
</evidence>
<evidence type="ECO:0000256" key="7">
    <source>
        <dbReference type="ARBA" id="ARBA00022705"/>
    </source>
</evidence>
<dbReference type="AlphaFoldDB" id="A0A917FM18"/>
<dbReference type="Gene3D" id="3.10.150.10">
    <property type="entry name" value="DNA Polymerase III, subunit A, domain 2"/>
    <property type="match status" value="1"/>
</dbReference>
<dbReference type="Gene3D" id="3.70.10.10">
    <property type="match status" value="1"/>
</dbReference>
<reference evidence="14" key="2">
    <citation type="submission" date="2020-09" db="EMBL/GenBank/DDBJ databases">
        <authorList>
            <person name="Sun Q."/>
            <person name="Zhou Y."/>
        </authorList>
    </citation>
    <scope>NUCLEOTIDE SEQUENCE</scope>
    <source>
        <strain evidence="14">CGMCC 1.12181</strain>
    </source>
</reference>
<keyword evidence="15" id="KW-1185">Reference proteome</keyword>
<evidence type="ECO:0000256" key="1">
    <source>
        <dbReference type="ARBA" id="ARBA00004496"/>
    </source>
</evidence>
<dbReference type="GO" id="GO:0003677">
    <property type="term" value="F:DNA binding"/>
    <property type="evidence" value="ECO:0007669"/>
    <property type="project" value="UniProtKB-UniRule"/>
</dbReference>
<keyword evidence="6 10" id="KW-0548">Nucleotidyltransferase</keyword>
<keyword evidence="7 10" id="KW-0235">DNA replication</keyword>
<dbReference type="PANTHER" id="PTHR30478:SF0">
    <property type="entry name" value="BETA SLIDING CLAMP"/>
    <property type="match status" value="1"/>
</dbReference>
<evidence type="ECO:0000313" key="14">
    <source>
        <dbReference type="EMBL" id="GGF88952.1"/>
    </source>
</evidence>
<feature type="domain" description="DNA polymerase III beta sliding clamp central" evidence="12">
    <location>
        <begin position="129"/>
        <end position="243"/>
    </location>
</feature>
<evidence type="ECO:0000256" key="5">
    <source>
        <dbReference type="ARBA" id="ARBA00022679"/>
    </source>
</evidence>
<keyword evidence="4 10" id="KW-0963">Cytoplasm</keyword>
<dbReference type="GO" id="GO:0005737">
    <property type="term" value="C:cytoplasm"/>
    <property type="evidence" value="ECO:0007669"/>
    <property type="project" value="UniProtKB-SubCell"/>
</dbReference>
<dbReference type="GO" id="GO:0003887">
    <property type="term" value="F:DNA-directed DNA polymerase activity"/>
    <property type="evidence" value="ECO:0007669"/>
    <property type="project" value="UniProtKB-UniRule"/>
</dbReference>
<dbReference type="PIRSF" id="PIRSF000804">
    <property type="entry name" value="DNA_pol_III_b"/>
    <property type="match status" value="1"/>
</dbReference>
<dbReference type="GO" id="GO:0009360">
    <property type="term" value="C:DNA polymerase III complex"/>
    <property type="evidence" value="ECO:0007669"/>
    <property type="project" value="InterPro"/>
</dbReference>
<name>A0A917FM18_9GAMM</name>
<dbReference type="InterPro" id="IPR022637">
    <property type="entry name" value="DNA_polIII_beta_cen"/>
</dbReference>
<comment type="function">
    <text evidence="10">Confers DNA tethering and processivity to DNA polymerases and other proteins. Acts as a clamp, forming a ring around DNA (a reaction catalyzed by the clamp-loading complex) which diffuses in an ATP-independent manner freely and bidirectionally along dsDNA. Initially characterized for its ability to contact the catalytic subunit of DNA polymerase III (Pol III), a complex, multichain enzyme responsible for most of the replicative synthesis in bacteria; Pol III exhibits 3'-5' exonuclease proofreading activity. The beta chain is required for initiation of replication as well as for processivity of DNA replication.</text>
</comment>
<accession>A0A917FM18</accession>
<dbReference type="SMART" id="SM00480">
    <property type="entry name" value="POL3Bc"/>
    <property type="match status" value="1"/>
</dbReference>
<gene>
    <name evidence="14" type="primary">dnaN</name>
    <name evidence="14" type="ORF">GCM10011365_07680</name>
</gene>
<dbReference type="CDD" id="cd00140">
    <property type="entry name" value="beta_clamp"/>
    <property type="match status" value="1"/>
</dbReference>
<comment type="subunit">
    <text evidence="10">Forms a ring-shaped head-to-tail homodimer around DNA.</text>
</comment>
<keyword evidence="9" id="KW-0238">DNA-binding</keyword>
<dbReference type="GO" id="GO:0006271">
    <property type="term" value="P:DNA strand elongation involved in DNA replication"/>
    <property type="evidence" value="ECO:0007669"/>
    <property type="project" value="TreeGrafter"/>
</dbReference>
<evidence type="ECO:0000256" key="2">
    <source>
        <dbReference type="ARBA" id="ARBA00010752"/>
    </source>
</evidence>
<evidence type="ECO:0000256" key="4">
    <source>
        <dbReference type="ARBA" id="ARBA00022490"/>
    </source>
</evidence>
<dbReference type="Pfam" id="PF02767">
    <property type="entry name" value="DNA_pol3_beta_2"/>
    <property type="match status" value="1"/>
</dbReference>
<evidence type="ECO:0000256" key="3">
    <source>
        <dbReference type="ARBA" id="ARBA00021035"/>
    </source>
</evidence>
<dbReference type="Pfam" id="PF00712">
    <property type="entry name" value="DNA_pol3_beta"/>
    <property type="match status" value="1"/>
</dbReference>
<dbReference type="RefSeq" id="WP_188364352.1">
    <property type="nucleotide sequence ID" value="NZ_BAABJF010000032.1"/>
</dbReference>
<sequence length="366" mass="41374">MLFKIQREQLLAPLNQICGVVEKKGTLPVLSHVLFSIKGDELRLTTSDLEVEMTSVAVVDAEEQSELTLPALKLLEICKSLSDGCIMSFRADDEHCVITSGESRFSLSTLPAKDFPLLEDVETFETVYIDSQELARMLKQTVFCMASHDVRYFLNGLLFEILSDKIRCVSADGHRLALSETDYNNEAGINKQVLIPRKGVMELNKMIRETEQDIAIHLGKNHVSVEVEGTKMTSKLIDGKFPDYQSVIPLDMDNDFTADKLSLEKALRRVAILSNEQYKGVKFKISPNHLQILGHNPDQEQAEDSIQVETHIQDMETAFNVNYLLDAIHVIDHDQVQFSFKDPLSSCLIKHPDRIDCRLVVMPLRL</sequence>
<reference evidence="14" key="1">
    <citation type="journal article" date="2014" name="Int. J. Syst. Evol. Microbiol.">
        <title>Complete genome sequence of Corynebacterium casei LMG S-19264T (=DSM 44701T), isolated from a smear-ripened cheese.</title>
        <authorList>
            <consortium name="US DOE Joint Genome Institute (JGI-PGF)"/>
            <person name="Walter F."/>
            <person name="Albersmeier A."/>
            <person name="Kalinowski J."/>
            <person name="Ruckert C."/>
        </authorList>
    </citation>
    <scope>NUCLEOTIDE SEQUENCE</scope>
    <source>
        <strain evidence="14">CGMCC 1.12181</strain>
    </source>
</reference>
<evidence type="ECO:0000313" key="15">
    <source>
        <dbReference type="Proteomes" id="UP000605253"/>
    </source>
</evidence>
<feature type="domain" description="DNA polymerase III beta sliding clamp N-terminal" evidence="11">
    <location>
        <begin position="1"/>
        <end position="118"/>
    </location>
</feature>
<dbReference type="InterPro" id="IPR022635">
    <property type="entry name" value="DNA_polIII_beta_C"/>
</dbReference>
<keyword evidence="5 10" id="KW-0808">Transferase</keyword>
<dbReference type="InterPro" id="IPR022634">
    <property type="entry name" value="DNA_polIII_beta_N"/>
</dbReference>
<evidence type="ECO:0000256" key="6">
    <source>
        <dbReference type="ARBA" id="ARBA00022695"/>
    </source>
</evidence>
<feature type="domain" description="DNA polymerase III beta sliding clamp C-terminal" evidence="13">
    <location>
        <begin position="246"/>
        <end position="365"/>
    </location>
</feature>
<dbReference type="NCBIfam" id="TIGR00663">
    <property type="entry name" value="dnan"/>
    <property type="match status" value="1"/>
</dbReference>
<dbReference type="InterPro" id="IPR001001">
    <property type="entry name" value="DNA_polIII_beta"/>
</dbReference>
<proteinExistence type="inferred from homology"/>
<evidence type="ECO:0000259" key="12">
    <source>
        <dbReference type="Pfam" id="PF02767"/>
    </source>
</evidence>
<dbReference type="InterPro" id="IPR046938">
    <property type="entry name" value="DNA_clamp_sf"/>
</dbReference>
<organism evidence="14 15">
    <name type="scientific">Marinicella pacifica</name>
    <dbReference type="NCBI Taxonomy" id="1171543"/>
    <lineage>
        <taxon>Bacteria</taxon>
        <taxon>Pseudomonadati</taxon>
        <taxon>Pseudomonadota</taxon>
        <taxon>Gammaproteobacteria</taxon>
        <taxon>Lysobacterales</taxon>
        <taxon>Marinicellaceae</taxon>
        <taxon>Marinicella</taxon>
    </lineage>
</organism>